<dbReference type="Proteomes" id="UP000515135">
    <property type="component" value="Unplaced"/>
</dbReference>
<comment type="cofactor">
    <cofactor evidence="1">
        <name>FMN</name>
        <dbReference type="ChEBI" id="CHEBI:58210"/>
    </cofactor>
</comment>
<keyword evidence="4" id="KW-1185">Reference proteome</keyword>
<dbReference type="GO" id="GO:0003973">
    <property type="term" value="F:(S)-2-hydroxy-acid oxidase activity"/>
    <property type="evidence" value="ECO:0007669"/>
    <property type="project" value="TreeGrafter"/>
</dbReference>
<evidence type="ECO:0000256" key="2">
    <source>
        <dbReference type="ARBA" id="ARBA00023002"/>
    </source>
</evidence>
<dbReference type="GO" id="GO:0005782">
    <property type="term" value="C:peroxisomal matrix"/>
    <property type="evidence" value="ECO:0007669"/>
    <property type="project" value="TreeGrafter"/>
</dbReference>
<evidence type="ECO:0000313" key="4">
    <source>
        <dbReference type="Proteomes" id="UP000515135"/>
    </source>
</evidence>
<proteinExistence type="predicted"/>
<dbReference type="PANTHER" id="PTHR10578">
    <property type="entry name" value="S -2-HYDROXY-ACID OXIDASE-RELATED"/>
    <property type="match status" value="1"/>
</dbReference>
<evidence type="ECO:0000313" key="5">
    <source>
        <dbReference type="RefSeq" id="XP_019640109.1"/>
    </source>
</evidence>
<dbReference type="AlphaFoldDB" id="A0A6P5A185"/>
<accession>A0A6P5A185</accession>
<dbReference type="Pfam" id="PF01070">
    <property type="entry name" value="FMN_dh"/>
    <property type="match status" value="1"/>
</dbReference>
<dbReference type="OrthoDB" id="25826at2759"/>
<dbReference type="RefSeq" id="XP_019640109.1">
    <property type="nucleotide sequence ID" value="XM_019784550.1"/>
</dbReference>
<evidence type="ECO:0000259" key="3">
    <source>
        <dbReference type="PROSITE" id="PS51349"/>
    </source>
</evidence>
<name>A0A6P5A185_BRABE</name>
<reference evidence="5" key="1">
    <citation type="submission" date="2025-08" db="UniProtKB">
        <authorList>
            <consortium name="RefSeq"/>
        </authorList>
    </citation>
    <scope>IDENTIFICATION</scope>
    <source>
        <tissue evidence="5">Gonad</tissue>
    </source>
</reference>
<dbReference type="PROSITE" id="PS51349">
    <property type="entry name" value="FMN_HYDROXY_ACID_DH_2"/>
    <property type="match status" value="1"/>
</dbReference>
<dbReference type="SUPFAM" id="SSF51395">
    <property type="entry name" value="FMN-linked oxidoreductases"/>
    <property type="match status" value="1"/>
</dbReference>
<dbReference type="GO" id="GO:0001561">
    <property type="term" value="P:fatty acid alpha-oxidation"/>
    <property type="evidence" value="ECO:0007669"/>
    <property type="project" value="TreeGrafter"/>
</dbReference>
<feature type="domain" description="FMN hydroxy acid dehydrogenase" evidence="3">
    <location>
        <begin position="1"/>
        <end position="75"/>
    </location>
</feature>
<dbReference type="KEGG" id="bbel:109481931"/>
<dbReference type="GeneID" id="109481931"/>
<protein>
    <submittedName>
        <fullName evidence="5">Hydroxyacid oxidase 1-like</fullName>
    </submittedName>
</protein>
<keyword evidence="2" id="KW-0560">Oxidoreductase</keyword>
<dbReference type="InterPro" id="IPR013785">
    <property type="entry name" value="Aldolase_TIM"/>
</dbReference>
<organism evidence="4 5">
    <name type="scientific">Branchiostoma belcheri</name>
    <name type="common">Amphioxus</name>
    <dbReference type="NCBI Taxonomy" id="7741"/>
    <lineage>
        <taxon>Eukaryota</taxon>
        <taxon>Metazoa</taxon>
        <taxon>Chordata</taxon>
        <taxon>Cephalochordata</taxon>
        <taxon>Leptocardii</taxon>
        <taxon>Amphioxiformes</taxon>
        <taxon>Branchiostomatidae</taxon>
        <taxon>Branchiostoma</taxon>
    </lineage>
</organism>
<dbReference type="PANTHER" id="PTHR10578:SF149">
    <property type="entry name" value="2-HYDROXYACID OXIDASE 2"/>
    <property type="match status" value="1"/>
</dbReference>
<dbReference type="Gene3D" id="3.20.20.70">
    <property type="entry name" value="Aldolase class I"/>
    <property type="match status" value="1"/>
</dbReference>
<dbReference type="InterPro" id="IPR037396">
    <property type="entry name" value="FMN_HAD"/>
</dbReference>
<dbReference type="InterPro" id="IPR000262">
    <property type="entry name" value="FMN-dep_DH"/>
</dbReference>
<evidence type="ECO:0000256" key="1">
    <source>
        <dbReference type="ARBA" id="ARBA00001917"/>
    </source>
</evidence>
<sequence length="75" mass="7759">MAVACGANGICVSNHGGRELDGVPATIDVLPGIVRAVGGKAEVYLDGGVRTGTDVLKALALGARVQKESNRFYRF</sequence>
<gene>
    <name evidence="5" type="primary">LOC109481931</name>
</gene>